<dbReference type="Proteomes" id="UP000198280">
    <property type="component" value="Unassembled WGS sequence"/>
</dbReference>
<reference evidence="2 3" key="1">
    <citation type="submission" date="2017-06" db="EMBL/GenBank/DDBJ databases">
        <authorList>
            <person name="Kim H.J."/>
            <person name="Triplett B.A."/>
        </authorList>
    </citation>
    <scope>NUCLEOTIDE SEQUENCE [LARGE SCALE GENOMIC DNA]</scope>
    <source>
        <strain evidence="2 3">CGMCC 4.1858</strain>
    </source>
</reference>
<evidence type="ECO:0000313" key="2">
    <source>
        <dbReference type="EMBL" id="SNS66782.1"/>
    </source>
</evidence>
<protein>
    <submittedName>
        <fullName evidence="2">Uncharacterized protein</fullName>
    </submittedName>
</protein>
<accession>A0A239GDG4</accession>
<dbReference type="RefSeq" id="WP_089224753.1">
    <property type="nucleotide sequence ID" value="NZ_FZOF01000007.1"/>
</dbReference>
<evidence type="ECO:0000256" key="1">
    <source>
        <dbReference type="SAM" id="Phobius"/>
    </source>
</evidence>
<sequence length="71" mass="7886">MTERTAFHRWERALDWAGLVPAGLLLLVGLREYRDGGSVGWPLTAALVFLASLWPVYRGMSGRRSGARRAS</sequence>
<proteinExistence type="predicted"/>
<name>A0A239GDG4_9ACTN</name>
<keyword evidence="1" id="KW-0472">Membrane</keyword>
<dbReference type="AlphaFoldDB" id="A0A239GDG4"/>
<keyword evidence="3" id="KW-1185">Reference proteome</keyword>
<gene>
    <name evidence="2" type="ORF">SAMN05216252_107335</name>
</gene>
<feature type="transmembrane region" description="Helical" evidence="1">
    <location>
        <begin position="12"/>
        <end position="33"/>
    </location>
</feature>
<dbReference type="EMBL" id="FZOF01000007">
    <property type="protein sequence ID" value="SNS66782.1"/>
    <property type="molecule type" value="Genomic_DNA"/>
</dbReference>
<keyword evidence="1" id="KW-1133">Transmembrane helix</keyword>
<organism evidence="2 3">
    <name type="scientific">Actinacidiphila glaucinigra</name>
    <dbReference type="NCBI Taxonomy" id="235986"/>
    <lineage>
        <taxon>Bacteria</taxon>
        <taxon>Bacillati</taxon>
        <taxon>Actinomycetota</taxon>
        <taxon>Actinomycetes</taxon>
        <taxon>Kitasatosporales</taxon>
        <taxon>Streptomycetaceae</taxon>
        <taxon>Actinacidiphila</taxon>
    </lineage>
</organism>
<feature type="transmembrane region" description="Helical" evidence="1">
    <location>
        <begin position="39"/>
        <end position="57"/>
    </location>
</feature>
<keyword evidence="1" id="KW-0812">Transmembrane</keyword>
<evidence type="ECO:0000313" key="3">
    <source>
        <dbReference type="Proteomes" id="UP000198280"/>
    </source>
</evidence>